<dbReference type="Proteomes" id="UP000231358">
    <property type="component" value="Unassembled WGS sequence"/>
</dbReference>
<dbReference type="AlphaFoldDB" id="A0A2G7FN33"/>
<sequence length="373" mass="43100">MEKYSSLYREIHSLTALTSLIFQRPPDGIDYSEFGNEKPSSKEPEQGSDEELDKLTDETDFEDEVTTSDPTTALILLKQRSLDRLAEVLARFKTRKSGRHGRGKKKDGNLDAKHVTSVAIVEDSTLQRVTYLCAKNEGLVGEDEVFLGRLCELLTSILKNGKCQRQTDQSKVFDLIFEHNTPRVEYYSVEIRDAFTHASSVQVPDTLTEDMIKDMVDQKLEERLWEGFIINIDGRHREVSQQLPDCLSDSEIDKVVVETCDRIQRLFKISTSHTMRNNELRDFLERFYAIIRNPRQRPALKNLLKQALHGSEKLFRKAWDALLFLARTYHTAVTLVELASELKLKLFNSFRFVPVSACMFKTRLTLHWAKSYR</sequence>
<evidence type="ECO:0000313" key="2">
    <source>
        <dbReference type="EMBL" id="PIG81966.1"/>
    </source>
</evidence>
<proteinExistence type="predicted"/>
<protein>
    <submittedName>
        <fullName evidence="2">Uncharacterized protein</fullName>
    </submittedName>
</protein>
<feature type="compositionally biased region" description="Acidic residues" evidence="1">
    <location>
        <begin position="46"/>
        <end position="66"/>
    </location>
</feature>
<reference evidence="2 3" key="1">
    <citation type="submission" date="2017-05" db="EMBL/GenBank/DDBJ databases">
        <title>Genome sequence for an aflatoxigenic pathogen of Argentinian peanut, Aspergillus arachidicola.</title>
        <authorList>
            <person name="Moore G."/>
            <person name="Beltz S.B."/>
            <person name="Mack B.M."/>
        </authorList>
    </citation>
    <scope>NUCLEOTIDE SEQUENCE [LARGE SCALE GENOMIC DNA]</scope>
    <source>
        <strain evidence="2 3">CBS 117610</strain>
    </source>
</reference>
<evidence type="ECO:0000256" key="1">
    <source>
        <dbReference type="SAM" id="MobiDB-lite"/>
    </source>
</evidence>
<keyword evidence="3" id="KW-1185">Reference proteome</keyword>
<name>A0A2G7FN33_9EURO</name>
<accession>A0A2G7FN33</accession>
<evidence type="ECO:0000313" key="3">
    <source>
        <dbReference type="Proteomes" id="UP000231358"/>
    </source>
</evidence>
<dbReference type="EMBL" id="NEXV01000532">
    <property type="protein sequence ID" value="PIG81966.1"/>
    <property type="molecule type" value="Genomic_DNA"/>
</dbReference>
<gene>
    <name evidence="2" type="ORF">AARAC_002228</name>
</gene>
<organism evidence="2 3">
    <name type="scientific">Aspergillus arachidicola</name>
    <dbReference type="NCBI Taxonomy" id="656916"/>
    <lineage>
        <taxon>Eukaryota</taxon>
        <taxon>Fungi</taxon>
        <taxon>Dikarya</taxon>
        <taxon>Ascomycota</taxon>
        <taxon>Pezizomycotina</taxon>
        <taxon>Eurotiomycetes</taxon>
        <taxon>Eurotiomycetidae</taxon>
        <taxon>Eurotiales</taxon>
        <taxon>Aspergillaceae</taxon>
        <taxon>Aspergillus</taxon>
        <taxon>Aspergillus subgen. Circumdati</taxon>
    </lineage>
</organism>
<comment type="caution">
    <text evidence="2">The sequence shown here is derived from an EMBL/GenBank/DDBJ whole genome shotgun (WGS) entry which is preliminary data.</text>
</comment>
<feature type="compositionally biased region" description="Basic and acidic residues" evidence="1">
    <location>
        <begin position="35"/>
        <end position="45"/>
    </location>
</feature>
<feature type="region of interest" description="Disordered" evidence="1">
    <location>
        <begin position="28"/>
        <end position="66"/>
    </location>
</feature>